<reference evidence="1" key="1">
    <citation type="submission" date="2021-06" db="EMBL/GenBank/DDBJ databases">
        <authorList>
            <person name="Kallberg Y."/>
            <person name="Tangrot J."/>
            <person name="Rosling A."/>
        </authorList>
    </citation>
    <scope>NUCLEOTIDE SEQUENCE</scope>
    <source>
        <strain evidence="1">28 12/20/2015</strain>
    </source>
</reference>
<comment type="caution">
    <text evidence="1">The sequence shown here is derived from an EMBL/GenBank/DDBJ whole genome shotgun (WGS) entry which is preliminary data.</text>
</comment>
<keyword evidence="2" id="KW-1185">Reference proteome</keyword>
<organism evidence="1 2">
    <name type="scientific">Cetraspora pellucida</name>
    <dbReference type="NCBI Taxonomy" id="1433469"/>
    <lineage>
        <taxon>Eukaryota</taxon>
        <taxon>Fungi</taxon>
        <taxon>Fungi incertae sedis</taxon>
        <taxon>Mucoromycota</taxon>
        <taxon>Glomeromycotina</taxon>
        <taxon>Glomeromycetes</taxon>
        <taxon>Diversisporales</taxon>
        <taxon>Gigasporaceae</taxon>
        <taxon>Cetraspora</taxon>
    </lineage>
</organism>
<protein>
    <submittedName>
        <fullName evidence="1">17070_t:CDS:1</fullName>
    </submittedName>
</protein>
<accession>A0ACA9LWY8</accession>
<proteinExistence type="predicted"/>
<name>A0ACA9LWY8_9GLOM</name>
<gene>
    <name evidence="1" type="ORF">SPELUC_LOCUS5361</name>
</gene>
<sequence length="110" mass="12641">MLKGMITKDSAFYTPLWAFSVTNKEEASKHEQKEKQILKEVPSENLASWDKQVELEIEKTKASQDQKVNNMFKVAANTTTNNTSKKQVMLDNVVETEIMSQELNKMTNEQ</sequence>
<evidence type="ECO:0000313" key="1">
    <source>
        <dbReference type="EMBL" id="CAG8554955.1"/>
    </source>
</evidence>
<dbReference type="Proteomes" id="UP000789366">
    <property type="component" value="Unassembled WGS sequence"/>
</dbReference>
<dbReference type="EMBL" id="CAJVPW010005441">
    <property type="protein sequence ID" value="CAG8554955.1"/>
    <property type="molecule type" value="Genomic_DNA"/>
</dbReference>
<evidence type="ECO:0000313" key="2">
    <source>
        <dbReference type="Proteomes" id="UP000789366"/>
    </source>
</evidence>
<feature type="non-terminal residue" evidence="1">
    <location>
        <position position="110"/>
    </location>
</feature>